<evidence type="ECO:0000313" key="6">
    <source>
        <dbReference type="Proteomes" id="UP001314170"/>
    </source>
</evidence>
<evidence type="ECO:0000313" key="5">
    <source>
        <dbReference type="EMBL" id="CAK7339669.1"/>
    </source>
</evidence>
<evidence type="ECO:0000256" key="1">
    <source>
        <dbReference type="ARBA" id="ARBA00008694"/>
    </source>
</evidence>
<accession>A0AAV1RWF9</accession>
<organism evidence="5 6">
    <name type="scientific">Dovyalis caffra</name>
    <dbReference type="NCBI Taxonomy" id="77055"/>
    <lineage>
        <taxon>Eukaryota</taxon>
        <taxon>Viridiplantae</taxon>
        <taxon>Streptophyta</taxon>
        <taxon>Embryophyta</taxon>
        <taxon>Tracheophyta</taxon>
        <taxon>Spermatophyta</taxon>
        <taxon>Magnoliopsida</taxon>
        <taxon>eudicotyledons</taxon>
        <taxon>Gunneridae</taxon>
        <taxon>Pentapetalae</taxon>
        <taxon>rosids</taxon>
        <taxon>fabids</taxon>
        <taxon>Malpighiales</taxon>
        <taxon>Salicaceae</taxon>
        <taxon>Flacourtieae</taxon>
        <taxon>Dovyalis</taxon>
    </lineage>
</organism>
<evidence type="ECO:0000256" key="2">
    <source>
        <dbReference type="ARBA" id="ARBA00022679"/>
    </source>
</evidence>
<comment type="caution">
    <text evidence="5">The sequence shown here is derived from an EMBL/GenBank/DDBJ whole genome shotgun (WGS) entry which is preliminary data.</text>
</comment>
<sequence length="414" mass="46327">MGEETVDMMVVREFDPSKDGVGVEEVERRCEVGPSGKLSLFTDLLGDPICRVRNSPVFLMLVAEIGEEVVGMIRGCIKTVTCGKKLSRNVKNNFSYNAINVTDLSKPVPVYTKAAYILGLRVSPSHRRMGVGLKLVRQMEDWFRQNGAEYSYIATENDNHASVKLFTHKCGYSKFRTASVLVNPVFAHRVTVSNRVTIIKLNPYDAEMLYRRRFATTEFFPRDIDSVLKNKLNLGTFLAVPRDSLKSGLWAGSDKFLSDPPESWAVLSVWNCKDVFRLEVRGVSRVKRTFAKTTRIVDKALPFLRLPSVPAVFRPFGLYFMYGLGGEGPVVAKLMKALCGHAHNLAKENGCGVVATEVANREPLKLGIPHWKMLSCAEDLWCIKRLGEDYSDGAVGDWTKSPPGMSIFVDPREF</sequence>
<evidence type="ECO:0000256" key="3">
    <source>
        <dbReference type="ARBA" id="ARBA00023315"/>
    </source>
</evidence>
<dbReference type="PANTHER" id="PTHR47370:SF10">
    <property type="entry name" value="N-ACETYLTRANSFERASE HLS1-RELATED"/>
    <property type="match status" value="1"/>
</dbReference>
<keyword evidence="6" id="KW-1185">Reference proteome</keyword>
<comment type="similarity">
    <text evidence="1">Belongs to the acetyltransferase family.</text>
</comment>
<dbReference type="CDD" id="cd04301">
    <property type="entry name" value="NAT_SF"/>
    <property type="match status" value="1"/>
</dbReference>
<name>A0AAV1RWF9_9ROSI</name>
<protein>
    <recommendedName>
        <fullName evidence="4">N-acetyltransferase domain-containing protein</fullName>
    </recommendedName>
</protein>
<reference evidence="5 6" key="1">
    <citation type="submission" date="2024-01" db="EMBL/GenBank/DDBJ databases">
        <authorList>
            <person name="Waweru B."/>
        </authorList>
    </citation>
    <scope>NUCLEOTIDE SEQUENCE [LARGE SCALE GENOMIC DNA]</scope>
</reference>
<dbReference type="PROSITE" id="PS51186">
    <property type="entry name" value="GNAT"/>
    <property type="match status" value="1"/>
</dbReference>
<dbReference type="InterPro" id="IPR016181">
    <property type="entry name" value="Acyl_CoA_acyltransferase"/>
</dbReference>
<dbReference type="AlphaFoldDB" id="A0AAV1RWF9"/>
<dbReference type="SUPFAM" id="SSF55729">
    <property type="entry name" value="Acyl-CoA N-acyltransferases (Nat)"/>
    <property type="match status" value="1"/>
</dbReference>
<keyword evidence="2" id="KW-0808">Transferase</keyword>
<proteinExistence type="inferred from homology"/>
<dbReference type="PANTHER" id="PTHR47370">
    <property type="entry name" value="ACYL-COA N-ACYLTRANSFERASES (NAT) SUPERFAMILY PROTEIN"/>
    <property type="match status" value="1"/>
</dbReference>
<dbReference type="InterPro" id="IPR052810">
    <property type="entry name" value="Plant_NAT"/>
</dbReference>
<keyword evidence="3" id="KW-0012">Acyltransferase</keyword>
<dbReference type="Proteomes" id="UP001314170">
    <property type="component" value="Unassembled WGS sequence"/>
</dbReference>
<dbReference type="Gene3D" id="3.40.630.30">
    <property type="match status" value="1"/>
</dbReference>
<dbReference type="EMBL" id="CAWUPB010001158">
    <property type="protein sequence ID" value="CAK7339669.1"/>
    <property type="molecule type" value="Genomic_DNA"/>
</dbReference>
<dbReference type="FunFam" id="3.40.630.30:FF:000084">
    <property type="entry name" value="Probable N-acetyltransferase HLS1-like"/>
    <property type="match status" value="1"/>
</dbReference>
<gene>
    <name evidence="5" type="ORF">DCAF_LOCUS14727</name>
</gene>
<feature type="domain" description="N-acetyltransferase" evidence="4">
    <location>
        <begin position="9"/>
        <end position="199"/>
    </location>
</feature>
<evidence type="ECO:0000259" key="4">
    <source>
        <dbReference type="PROSITE" id="PS51186"/>
    </source>
</evidence>
<dbReference type="InterPro" id="IPR000182">
    <property type="entry name" value="GNAT_dom"/>
</dbReference>
<dbReference type="Pfam" id="PF00583">
    <property type="entry name" value="Acetyltransf_1"/>
    <property type="match status" value="1"/>
</dbReference>
<dbReference type="GO" id="GO:0016747">
    <property type="term" value="F:acyltransferase activity, transferring groups other than amino-acyl groups"/>
    <property type="evidence" value="ECO:0007669"/>
    <property type="project" value="InterPro"/>
</dbReference>